<name>A0A9X3NHY6_9ACTN</name>
<proteinExistence type="predicted"/>
<keyword evidence="2" id="KW-1185">Reference proteome</keyword>
<dbReference type="RefSeq" id="WP_270030163.1">
    <property type="nucleotide sequence ID" value="NZ_JAPDDP010000130.1"/>
</dbReference>
<dbReference type="EMBL" id="JAPDDP010000130">
    <property type="protein sequence ID" value="MDA0185649.1"/>
    <property type="molecule type" value="Genomic_DNA"/>
</dbReference>
<dbReference type="AlphaFoldDB" id="A0A9X3NHY6"/>
<accession>A0A9X3NHY6</accession>
<gene>
    <name evidence="1" type="ORF">OJ997_35415</name>
</gene>
<sequence>MLLCDAPELVRWRPDFSSSGQPEPEWTRVRCAGEEVANALEWIEWDERPVQVVLCEQCGVTGCAVGGRAHVTRLGEYVLWTVPEPGDGELDEREHQPTVLLRRHGALAIPVDVWSRWPGVPTALEPTRRRDLHAAWQASAPPRADAFATDLGALDDAFAAVEAAERWFAADPDAEVEGLVPLGEGGVTIFYDSPRFTEWTPVALVGDGVTPVLGSRFTVGVTSSGSG</sequence>
<evidence type="ECO:0000313" key="1">
    <source>
        <dbReference type="EMBL" id="MDA0185649.1"/>
    </source>
</evidence>
<protein>
    <submittedName>
        <fullName evidence="1">Uncharacterized protein</fullName>
    </submittedName>
</protein>
<reference evidence="1" key="1">
    <citation type="submission" date="2022-10" db="EMBL/GenBank/DDBJ databases">
        <title>The WGS of Solirubrobacter phytolaccae KCTC 29190.</title>
        <authorList>
            <person name="Jiang Z."/>
        </authorList>
    </citation>
    <scope>NUCLEOTIDE SEQUENCE</scope>
    <source>
        <strain evidence="1">KCTC 29190</strain>
    </source>
</reference>
<comment type="caution">
    <text evidence="1">The sequence shown here is derived from an EMBL/GenBank/DDBJ whole genome shotgun (WGS) entry which is preliminary data.</text>
</comment>
<evidence type="ECO:0000313" key="2">
    <source>
        <dbReference type="Proteomes" id="UP001147653"/>
    </source>
</evidence>
<dbReference type="Proteomes" id="UP001147653">
    <property type="component" value="Unassembled WGS sequence"/>
</dbReference>
<organism evidence="1 2">
    <name type="scientific">Solirubrobacter phytolaccae</name>
    <dbReference type="NCBI Taxonomy" id="1404360"/>
    <lineage>
        <taxon>Bacteria</taxon>
        <taxon>Bacillati</taxon>
        <taxon>Actinomycetota</taxon>
        <taxon>Thermoleophilia</taxon>
        <taxon>Solirubrobacterales</taxon>
        <taxon>Solirubrobacteraceae</taxon>
        <taxon>Solirubrobacter</taxon>
    </lineage>
</organism>